<dbReference type="AlphaFoldDB" id="A0A821QFR6"/>
<feature type="non-terminal residue" evidence="1">
    <location>
        <position position="1"/>
    </location>
</feature>
<reference evidence="1" key="1">
    <citation type="submission" date="2021-02" db="EMBL/GenBank/DDBJ databases">
        <authorList>
            <person name="Nowell W R."/>
        </authorList>
    </citation>
    <scope>NUCLEOTIDE SEQUENCE</scope>
</reference>
<comment type="caution">
    <text evidence="1">The sequence shown here is derived from an EMBL/GenBank/DDBJ whole genome shotgun (WGS) entry which is preliminary data.</text>
</comment>
<accession>A0A821QFR6</accession>
<gene>
    <name evidence="1" type="ORF">UJA718_LOCUS42181</name>
</gene>
<sequence length="57" mass="6314">KALGDIVVPQEYGMTIEEKLSIARGIVTPLLRKIRAGKKIGLLNNRIEMIVLKANIN</sequence>
<name>A0A821QFR6_9BILA</name>
<organism evidence="1 2">
    <name type="scientific">Rotaria socialis</name>
    <dbReference type="NCBI Taxonomy" id="392032"/>
    <lineage>
        <taxon>Eukaryota</taxon>
        <taxon>Metazoa</taxon>
        <taxon>Spiralia</taxon>
        <taxon>Gnathifera</taxon>
        <taxon>Rotifera</taxon>
        <taxon>Eurotatoria</taxon>
        <taxon>Bdelloidea</taxon>
        <taxon>Philodinida</taxon>
        <taxon>Philodinidae</taxon>
        <taxon>Rotaria</taxon>
    </lineage>
</organism>
<evidence type="ECO:0000313" key="1">
    <source>
        <dbReference type="EMBL" id="CAF4821384.1"/>
    </source>
</evidence>
<proteinExistence type="predicted"/>
<keyword evidence="2" id="KW-1185">Reference proteome</keyword>
<protein>
    <submittedName>
        <fullName evidence="1">Uncharacterized protein</fullName>
    </submittedName>
</protein>
<dbReference type="EMBL" id="CAJOBP010053209">
    <property type="protein sequence ID" value="CAF4821384.1"/>
    <property type="molecule type" value="Genomic_DNA"/>
</dbReference>
<evidence type="ECO:0000313" key="2">
    <source>
        <dbReference type="Proteomes" id="UP000663873"/>
    </source>
</evidence>
<dbReference type="Proteomes" id="UP000663873">
    <property type="component" value="Unassembled WGS sequence"/>
</dbReference>